<dbReference type="AlphaFoldDB" id="A0A917PEW2"/>
<dbReference type="RefSeq" id="WP_189317946.1">
    <property type="nucleotide sequence ID" value="NZ_BMQA01000204.1"/>
</dbReference>
<keyword evidence="2" id="KW-1185">Reference proteome</keyword>
<accession>A0A917PEW2</accession>
<proteinExistence type="predicted"/>
<evidence type="ECO:0000313" key="2">
    <source>
        <dbReference type="Proteomes" id="UP000657574"/>
    </source>
</evidence>
<dbReference type="Proteomes" id="UP000657574">
    <property type="component" value="Unassembled WGS sequence"/>
</dbReference>
<protein>
    <submittedName>
        <fullName evidence="1">Uncharacterized protein</fullName>
    </submittedName>
</protein>
<gene>
    <name evidence="1" type="ORF">GCM10010121_100290</name>
</gene>
<reference evidence="1" key="2">
    <citation type="submission" date="2020-09" db="EMBL/GenBank/DDBJ databases">
        <authorList>
            <person name="Sun Q."/>
            <person name="Ohkuma M."/>
        </authorList>
    </citation>
    <scope>NUCLEOTIDE SEQUENCE</scope>
    <source>
        <strain evidence="1">JCM 3086</strain>
    </source>
</reference>
<comment type="caution">
    <text evidence="1">The sequence shown here is derived from an EMBL/GenBank/DDBJ whole genome shotgun (WGS) entry which is preliminary data.</text>
</comment>
<dbReference type="EMBL" id="BMQA01000204">
    <property type="protein sequence ID" value="GGJ73680.1"/>
    <property type="molecule type" value="Genomic_DNA"/>
</dbReference>
<organism evidence="1 2">
    <name type="scientific">Streptomyces brasiliensis</name>
    <dbReference type="NCBI Taxonomy" id="1954"/>
    <lineage>
        <taxon>Bacteria</taxon>
        <taxon>Bacillati</taxon>
        <taxon>Actinomycetota</taxon>
        <taxon>Actinomycetes</taxon>
        <taxon>Kitasatosporales</taxon>
        <taxon>Streptomycetaceae</taxon>
        <taxon>Streptomyces</taxon>
    </lineage>
</organism>
<evidence type="ECO:0000313" key="1">
    <source>
        <dbReference type="EMBL" id="GGJ73680.1"/>
    </source>
</evidence>
<sequence>MAALGQHGAELTDTGFDATVLYRFSGVDLAPFPVTARRCAWLVIGVGNDTDFRR</sequence>
<reference evidence="1" key="1">
    <citation type="journal article" date="2014" name="Int. J. Syst. Evol. Microbiol.">
        <title>Complete genome sequence of Corynebacterium casei LMG S-19264T (=DSM 44701T), isolated from a smear-ripened cheese.</title>
        <authorList>
            <consortium name="US DOE Joint Genome Institute (JGI-PGF)"/>
            <person name="Walter F."/>
            <person name="Albersmeier A."/>
            <person name="Kalinowski J."/>
            <person name="Ruckert C."/>
        </authorList>
    </citation>
    <scope>NUCLEOTIDE SEQUENCE</scope>
    <source>
        <strain evidence="1">JCM 3086</strain>
    </source>
</reference>
<name>A0A917PEW2_9ACTN</name>